<protein>
    <submittedName>
        <fullName evidence="1">Uncharacterized protein</fullName>
    </submittedName>
</protein>
<sequence length="45" mass="5141">MNEKARLAVQDMPQRSWLTGFLQPLPTYLSAPTYAEREAAAVRVY</sequence>
<dbReference type="EMBL" id="VSRR010108620">
    <property type="protein sequence ID" value="MPC97104.1"/>
    <property type="molecule type" value="Genomic_DNA"/>
</dbReference>
<proteinExistence type="predicted"/>
<evidence type="ECO:0000313" key="2">
    <source>
        <dbReference type="Proteomes" id="UP000324222"/>
    </source>
</evidence>
<name>A0A5B7JXN0_PORTR</name>
<evidence type="ECO:0000313" key="1">
    <source>
        <dbReference type="EMBL" id="MPC97104.1"/>
    </source>
</evidence>
<organism evidence="1 2">
    <name type="scientific">Portunus trituberculatus</name>
    <name type="common">Swimming crab</name>
    <name type="synonym">Neptunus trituberculatus</name>
    <dbReference type="NCBI Taxonomy" id="210409"/>
    <lineage>
        <taxon>Eukaryota</taxon>
        <taxon>Metazoa</taxon>
        <taxon>Ecdysozoa</taxon>
        <taxon>Arthropoda</taxon>
        <taxon>Crustacea</taxon>
        <taxon>Multicrustacea</taxon>
        <taxon>Malacostraca</taxon>
        <taxon>Eumalacostraca</taxon>
        <taxon>Eucarida</taxon>
        <taxon>Decapoda</taxon>
        <taxon>Pleocyemata</taxon>
        <taxon>Brachyura</taxon>
        <taxon>Eubrachyura</taxon>
        <taxon>Portunoidea</taxon>
        <taxon>Portunidae</taxon>
        <taxon>Portuninae</taxon>
        <taxon>Portunus</taxon>
    </lineage>
</organism>
<gene>
    <name evidence="1" type="ORF">E2C01_092397</name>
</gene>
<comment type="caution">
    <text evidence="1">The sequence shown here is derived from an EMBL/GenBank/DDBJ whole genome shotgun (WGS) entry which is preliminary data.</text>
</comment>
<dbReference type="AlphaFoldDB" id="A0A5B7JXN0"/>
<reference evidence="1 2" key="1">
    <citation type="submission" date="2019-05" db="EMBL/GenBank/DDBJ databases">
        <title>Another draft genome of Portunus trituberculatus and its Hox gene families provides insights of decapod evolution.</title>
        <authorList>
            <person name="Jeong J.-H."/>
            <person name="Song I."/>
            <person name="Kim S."/>
            <person name="Choi T."/>
            <person name="Kim D."/>
            <person name="Ryu S."/>
            <person name="Kim W."/>
        </authorList>
    </citation>
    <scope>NUCLEOTIDE SEQUENCE [LARGE SCALE GENOMIC DNA]</scope>
    <source>
        <tissue evidence="1">Muscle</tissue>
    </source>
</reference>
<dbReference type="Proteomes" id="UP000324222">
    <property type="component" value="Unassembled WGS sequence"/>
</dbReference>
<keyword evidence="2" id="KW-1185">Reference proteome</keyword>
<accession>A0A5B7JXN0</accession>